<reference evidence="2" key="1">
    <citation type="submission" date="2023-06" db="EMBL/GenBank/DDBJ databases">
        <title>Survivors Of The Sea: Transcriptome response of Skeletonema marinoi to long-term dormancy.</title>
        <authorList>
            <person name="Pinder M.I.M."/>
            <person name="Kourtchenko O."/>
            <person name="Robertson E.K."/>
            <person name="Larsson T."/>
            <person name="Maumus F."/>
            <person name="Osuna-Cruz C.M."/>
            <person name="Vancaester E."/>
            <person name="Stenow R."/>
            <person name="Vandepoele K."/>
            <person name="Ploug H."/>
            <person name="Bruchert V."/>
            <person name="Godhe A."/>
            <person name="Topel M."/>
        </authorList>
    </citation>
    <scope>NUCLEOTIDE SEQUENCE</scope>
    <source>
        <strain evidence="2">R05AC</strain>
    </source>
</reference>
<name>A0AAD8XRV3_9STRA</name>
<keyword evidence="1" id="KW-0732">Signal</keyword>
<dbReference type="AlphaFoldDB" id="A0AAD8XRV3"/>
<sequence length="652" mass="71648">MKYSNLSIFAVITSVHAGSVADYVQECPGESQDFDVSLEFSGGASYHATCPHSYARCPFGDWSDPSNNCLGNPTDWTSEGGRSFDYLETHQFRQKNGKPKYIRVDDKKGEYSCARVFYQDRFIDFPLGKDRGLDIKEWWDGREEPTYEPLQMSIIPFKPSNGSGCSGGSIDDYNAERLVAIWISPYGGQETNPNDASSVYCDLSVNPEDCLNLPYWGVESKSWGDELVLHGTLSKVLQEGKDVDIFLPEGYDLNMPINNIQLRFQIAAGSTAACKCKDYINGGQSTCMINKLYRTAEAMEAKVTVSGLGRINGWNAMKTQREQNFYLNINDPYQFSNAGSGESSDPGKVLNDASLNWEAFAQWFISGQLLSLSSKKTGYEYGNGVFALDVSGVEVSWGSKYGFSPINLNAVDESTFNHPTKIFDVKYVGTFNDQADCLDLRATGSYTDQTVATLTKHTLNQMMITSRFGQNNPPADTAPYCGQSCVSYGYGEIEGSSITGVYAHRITHAKSDNWNGCGEGMQPGREGYGGLICSRSCALASNLKGLVDTEISGLYVPEILDANSISRVFALGVNKQGYFCGADSRPSSDFVTKYPIQNIVIKNSAIYPEPGCMSSFFDDSGIVEWGNPSITFFDESSSDTKICDFEGALSMH</sequence>
<accession>A0AAD8XRV3</accession>
<keyword evidence="3" id="KW-1185">Reference proteome</keyword>
<gene>
    <name evidence="2" type="ORF">QTG54_016658</name>
</gene>
<feature type="signal peptide" evidence="1">
    <location>
        <begin position="1"/>
        <end position="17"/>
    </location>
</feature>
<feature type="chain" id="PRO_5042062238" evidence="1">
    <location>
        <begin position="18"/>
        <end position="652"/>
    </location>
</feature>
<organism evidence="2 3">
    <name type="scientific">Skeletonema marinoi</name>
    <dbReference type="NCBI Taxonomy" id="267567"/>
    <lineage>
        <taxon>Eukaryota</taxon>
        <taxon>Sar</taxon>
        <taxon>Stramenopiles</taxon>
        <taxon>Ochrophyta</taxon>
        <taxon>Bacillariophyta</taxon>
        <taxon>Coscinodiscophyceae</taxon>
        <taxon>Thalassiosirophycidae</taxon>
        <taxon>Thalassiosirales</taxon>
        <taxon>Skeletonemataceae</taxon>
        <taxon>Skeletonema</taxon>
        <taxon>Skeletonema marinoi-dohrnii complex</taxon>
    </lineage>
</organism>
<proteinExistence type="predicted"/>
<evidence type="ECO:0000256" key="1">
    <source>
        <dbReference type="SAM" id="SignalP"/>
    </source>
</evidence>
<protein>
    <submittedName>
        <fullName evidence="2">Uncharacterized protein</fullName>
    </submittedName>
</protein>
<evidence type="ECO:0000313" key="2">
    <source>
        <dbReference type="EMBL" id="KAK1732681.1"/>
    </source>
</evidence>
<comment type="caution">
    <text evidence="2">The sequence shown here is derived from an EMBL/GenBank/DDBJ whole genome shotgun (WGS) entry which is preliminary data.</text>
</comment>
<dbReference type="EMBL" id="JATAAI010000061">
    <property type="protein sequence ID" value="KAK1732681.1"/>
    <property type="molecule type" value="Genomic_DNA"/>
</dbReference>
<dbReference type="Proteomes" id="UP001224775">
    <property type="component" value="Unassembled WGS sequence"/>
</dbReference>
<evidence type="ECO:0000313" key="3">
    <source>
        <dbReference type="Proteomes" id="UP001224775"/>
    </source>
</evidence>